<dbReference type="HOGENOM" id="CLU_668414_0_0_5"/>
<feature type="signal peptide" evidence="1">
    <location>
        <begin position="1"/>
        <end position="18"/>
    </location>
</feature>
<dbReference type="Gene3D" id="3.90.226.10">
    <property type="entry name" value="2-enoyl-CoA Hydratase, Chain A, domain 1"/>
    <property type="match status" value="1"/>
</dbReference>
<evidence type="ECO:0000313" key="3">
    <source>
        <dbReference type="Proteomes" id="UP000033200"/>
    </source>
</evidence>
<keyword evidence="2" id="KW-0614">Plasmid</keyword>
<sequence>MLVPLCGWMLLSSVAANAQQQSPPPAFDAAKAWSSFETLLHDNYGYFDRAGIDGDAILAAFAARAKAAPSDKAFIDTLQLVSHNFADPHFIVGPFEADDWAIIPTSSDLFGTYDGAAFRIGEVRAGSDALAKGVRSGMTVLRIDGDTPRAAIEAVTGRPFAALSPVQVAFAFNVALAGRRKQPRSLDIVDGRRRRTIALAATSDQAARIETGPLVDVERHGTLGIIRINNALGDQALIKQFGEALATLADTTTLLIDLRNTPSGGNTSVARGIMGHFVDHDRPYQTHVIPYETRVLGPTRKFTEFVAPYGRHYAGKVYVAGGHWTGSMGEGLMIGFDAIGATTVGTDLAHLLGGLSNETIDGSAAKVDIGTEQLFTVTGLPREAYRPNLYLDRAERDRTADPVLTATGSGGSPAR</sequence>
<keyword evidence="1" id="KW-0732">Signal</keyword>
<dbReference type="Proteomes" id="UP000033200">
    <property type="component" value="Plasmid STP1"/>
</dbReference>
<dbReference type="SUPFAM" id="SSF52096">
    <property type="entry name" value="ClpP/crotonase"/>
    <property type="match status" value="1"/>
</dbReference>
<dbReference type="KEGG" id="stax:MC45_18095"/>
<gene>
    <name evidence="2" type="ORF">MC45_18095</name>
</gene>
<dbReference type="InterPro" id="IPR029045">
    <property type="entry name" value="ClpP/crotonase-like_dom_sf"/>
</dbReference>
<geneLocation type="plasmid" evidence="2 3">
    <name>STP1</name>
</geneLocation>
<protein>
    <recommendedName>
        <fullName evidence="4">Tail specific protease domain-containing protein</fullName>
    </recommendedName>
</protein>
<name>A0A097ELL9_9SPHN</name>
<keyword evidence="3" id="KW-1185">Reference proteome</keyword>
<reference evidence="2 3" key="1">
    <citation type="submission" date="2014-09" db="EMBL/GenBank/DDBJ databases">
        <title>Using Illumina technology Improving SMRT sequencing Genome Assembly by RASTools.</title>
        <authorList>
            <person name="Zhou Y."/>
            <person name="Ma T."/>
            <person name="Liu T."/>
        </authorList>
    </citation>
    <scope>NUCLEOTIDE SEQUENCE [LARGE SCALE GENOMIC DNA]</scope>
    <source>
        <strain evidence="2 3">ATCC 55669</strain>
        <plasmid evidence="3">Plasmid STP1</plasmid>
    </source>
</reference>
<evidence type="ECO:0000256" key="1">
    <source>
        <dbReference type="SAM" id="SignalP"/>
    </source>
</evidence>
<dbReference type="eggNOG" id="COG0793">
    <property type="taxonomic scope" value="Bacteria"/>
</dbReference>
<dbReference type="AlphaFoldDB" id="A0A097ELL9"/>
<feature type="chain" id="PRO_5001929941" description="Tail specific protease domain-containing protein" evidence="1">
    <location>
        <begin position="19"/>
        <end position="415"/>
    </location>
</feature>
<organism evidence="2 3">
    <name type="scientific">Sphingomonas taxi</name>
    <dbReference type="NCBI Taxonomy" id="1549858"/>
    <lineage>
        <taxon>Bacteria</taxon>
        <taxon>Pseudomonadati</taxon>
        <taxon>Pseudomonadota</taxon>
        <taxon>Alphaproteobacteria</taxon>
        <taxon>Sphingomonadales</taxon>
        <taxon>Sphingomonadaceae</taxon>
        <taxon>Sphingomonas</taxon>
    </lineage>
</organism>
<dbReference type="Gene3D" id="3.30.750.44">
    <property type="match status" value="1"/>
</dbReference>
<evidence type="ECO:0008006" key="4">
    <source>
        <dbReference type="Google" id="ProtNLM"/>
    </source>
</evidence>
<accession>A0A097ELL9</accession>
<dbReference type="EMBL" id="CP009572">
    <property type="protein sequence ID" value="AIT08469.1"/>
    <property type="molecule type" value="Genomic_DNA"/>
</dbReference>
<proteinExistence type="predicted"/>
<evidence type="ECO:0000313" key="2">
    <source>
        <dbReference type="EMBL" id="AIT08469.1"/>
    </source>
</evidence>